<feature type="region of interest" description="Disordered" evidence="9">
    <location>
        <begin position="668"/>
        <end position="713"/>
    </location>
</feature>
<feature type="compositionally biased region" description="Polar residues" evidence="9">
    <location>
        <begin position="670"/>
        <end position="687"/>
    </location>
</feature>
<dbReference type="InterPro" id="IPR015798">
    <property type="entry name" value="Cu_amine_oxidase_C"/>
</dbReference>
<dbReference type="GO" id="GO:0005507">
    <property type="term" value="F:copper ion binding"/>
    <property type="evidence" value="ECO:0007669"/>
    <property type="project" value="InterPro"/>
</dbReference>
<keyword evidence="5 8" id="KW-0186">Copper</keyword>
<dbReference type="AlphaFoldDB" id="A0AAW1PZJ3"/>
<comment type="caution">
    <text evidence="13">The sequence shown here is derived from an EMBL/GenBank/DDBJ whole genome shotgun (WGS) entry which is preliminary data.</text>
</comment>
<evidence type="ECO:0000259" key="10">
    <source>
        <dbReference type="Pfam" id="PF01179"/>
    </source>
</evidence>
<evidence type="ECO:0000259" key="12">
    <source>
        <dbReference type="Pfam" id="PF02728"/>
    </source>
</evidence>
<keyword evidence="4 8" id="KW-0560">Oxidoreductase</keyword>
<dbReference type="PANTHER" id="PTHR10638:SF41">
    <property type="entry name" value="AMINE OXIDASE"/>
    <property type="match status" value="1"/>
</dbReference>
<dbReference type="Pfam" id="PF01179">
    <property type="entry name" value="Cu_amine_oxid"/>
    <property type="match status" value="1"/>
</dbReference>
<evidence type="ECO:0000256" key="3">
    <source>
        <dbReference type="ARBA" id="ARBA00022772"/>
    </source>
</evidence>
<evidence type="ECO:0000313" key="13">
    <source>
        <dbReference type="EMBL" id="KAK9815019.1"/>
    </source>
</evidence>
<keyword evidence="2 8" id="KW-0479">Metal-binding</keyword>
<comment type="cofactor">
    <cofactor evidence="8">
        <name>Cu cation</name>
        <dbReference type="ChEBI" id="CHEBI:23378"/>
    </cofactor>
    <text evidence="8">Contains 1 topaquinone per subunit.</text>
</comment>
<evidence type="ECO:0000256" key="7">
    <source>
        <dbReference type="PIRSR" id="PIRSR600269-51"/>
    </source>
</evidence>
<keyword evidence="3 6" id="KW-0801">TPQ</keyword>
<evidence type="ECO:0000259" key="11">
    <source>
        <dbReference type="Pfam" id="PF02727"/>
    </source>
</evidence>
<evidence type="ECO:0000256" key="8">
    <source>
        <dbReference type="RuleBase" id="RU000672"/>
    </source>
</evidence>
<accession>A0AAW1PZJ3</accession>
<dbReference type="InterPro" id="IPR036460">
    <property type="entry name" value="Cu_amine_oxidase_C_sf"/>
</dbReference>
<evidence type="ECO:0000256" key="6">
    <source>
        <dbReference type="PIRSR" id="PIRSR600269-50"/>
    </source>
</evidence>
<organism evidence="13 14">
    <name type="scientific">Symbiochloris irregularis</name>
    <dbReference type="NCBI Taxonomy" id="706552"/>
    <lineage>
        <taxon>Eukaryota</taxon>
        <taxon>Viridiplantae</taxon>
        <taxon>Chlorophyta</taxon>
        <taxon>core chlorophytes</taxon>
        <taxon>Trebouxiophyceae</taxon>
        <taxon>Trebouxiales</taxon>
        <taxon>Trebouxiaceae</taxon>
        <taxon>Symbiochloris</taxon>
    </lineage>
</organism>
<evidence type="ECO:0000256" key="1">
    <source>
        <dbReference type="ARBA" id="ARBA00007983"/>
    </source>
</evidence>
<feature type="active site" description="Proton acceptor" evidence="6">
    <location>
        <position position="314"/>
    </location>
</feature>
<dbReference type="Pfam" id="PF02728">
    <property type="entry name" value="Cu_amine_oxidN3"/>
    <property type="match status" value="1"/>
</dbReference>
<comment type="PTM">
    <text evidence="7 8">Topaquinone (TPQ) is generated by copper-dependent autoxidation of a specific tyrosyl residue.</text>
</comment>
<keyword evidence="14" id="KW-1185">Reference proteome</keyword>
<dbReference type="EMBL" id="JALJOQ010000001">
    <property type="protein sequence ID" value="KAK9815019.1"/>
    <property type="molecule type" value="Genomic_DNA"/>
</dbReference>
<dbReference type="SUPFAM" id="SSF49998">
    <property type="entry name" value="Amine oxidase catalytic domain"/>
    <property type="match status" value="1"/>
</dbReference>
<dbReference type="InterPro" id="IPR016182">
    <property type="entry name" value="Cu_amine_oxidase_N-reg"/>
</dbReference>
<name>A0AAW1PZJ3_9CHLO</name>
<dbReference type="Gene3D" id="3.10.450.40">
    <property type="match status" value="2"/>
</dbReference>
<feature type="domain" description="Copper amine oxidase N3-terminal" evidence="12">
    <location>
        <begin position="111"/>
        <end position="198"/>
    </location>
</feature>
<feature type="domain" description="Copper amine oxidase N2-terminal" evidence="11">
    <location>
        <begin position="12"/>
        <end position="90"/>
    </location>
</feature>
<evidence type="ECO:0000256" key="4">
    <source>
        <dbReference type="ARBA" id="ARBA00023002"/>
    </source>
</evidence>
<evidence type="ECO:0000256" key="5">
    <source>
        <dbReference type="ARBA" id="ARBA00023008"/>
    </source>
</evidence>
<comment type="similarity">
    <text evidence="1 8">Belongs to the copper/topaquinone oxidase family.</text>
</comment>
<dbReference type="PANTHER" id="PTHR10638">
    <property type="entry name" value="COPPER AMINE OXIDASE"/>
    <property type="match status" value="1"/>
</dbReference>
<dbReference type="InterPro" id="IPR049948">
    <property type="entry name" value="Cu_Am_ox_TPQ-bd"/>
</dbReference>
<dbReference type="NCBIfam" id="NF008559">
    <property type="entry name" value="PRK11504.1"/>
    <property type="match status" value="1"/>
</dbReference>
<dbReference type="Gene3D" id="2.70.98.20">
    <property type="entry name" value="Copper amine oxidase, catalytic domain"/>
    <property type="match status" value="1"/>
</dbReference>
<dbReference type="PROSITE" id="PS01164">
    <property type="entry name" value="COPPER_AMINE_OXID_1"/>
    <property type="match status" value="1"/>
</dbReference>
<evidence type="ECO:0000256" key="2">
    <source>
        <dbReference type="ARBA" id="ARBA00022723"/>
    </source>
</evidence>
<proteinExistence type="inferred from homology"/>
<reference evidence="13 14" key="1">
    <citation type="journal article" date="2024" name="Nat. Commun.">
        <title>Phylogenomics reveals the evolutionary origins of lichenization in chlorophyte algae.</title>
        <authorList>
            <person name="Puginier C."/>
            <person name="Libourel C."/>
            <person name="Otte J."/>
            <person name="Skaloud P."/>
            <person name="Haon M."/>
            <person name="Grisel S."/>
            <person name="Petersen M."/>
            <person name="Berrin J.G."/>
            <person name="Delaux P.M."/>
            <person name="Dal Grande F."/>
            <person name="Keller J."/>
        </authorList>
    </citation>
    <scope>NUCLEOTIDE SEQUENCE [LARGE SCALE GENOMIC DNA]</scope>
    <source>
        <strain evidence="13 14">SAG 2036</strain>
    </source>
</reference>
<sequence>MGAAKTPCRPSHPLDGLQPTEIVKASEVCRREATDRKYPRVRFCSITLQEPSRAALASWESGGKRPARQAFVILTVGGTSTPNEVLVDLSGEGSALSWQKVGGVTVSLVPDDFKENQFHVKADPEVQKLVASLGIPMYEIEVATWPVHAAERDLIPRDRMLVQGFLYWCPLRTSNLYAHPLPWTATLDVDTQKVIRIESAWEGRDLPALCSSPSDYSSDLFKGSYRTDIKPINIEQPEGPSFVVEGSSIQWQKWSMRVGFNYREGMVLHDVGFAHGHVGDPSRVRPILHRASMPEMVVPYAEQQAPFHRRQAFDAGDCGFGFAVNSLELGCDCVGHIHYFDTVLNNSKGEPEIKRKVVCLHEEDAGMLWKHTELRSGHVEQRRGRRLVLSSICTLGNYEYGFYWYFYQDGSIQYEVKLTGILSTNITSPEDGDDPVWGTLMLPGVTAGWHQHLFIARLDWALDSSRSENAPLQVSEVDVQLVKDARNRFGSAFEKVVTELGTQGQAQRMVDPLKARTWSICNPGVKHPVTGKPVAYKLVPGASQTLLAMPDSTTFTRAEFATKSLWVTQADDSHIWPGGDYPLQNTNPGGLAEWAKEDREITHPVTWHVFGATHIPRPEDFPIMPVETTGFWLKPVGFFANNPTLDIPPFTNATSKLHTCCPSINPLPNGDSSNGNGHANGHYPSSNGHHEGNGHLPPPRTTARRYDSASSEP</sequence>
<dbReference type="InterPro" id="IPR000269">
    <property type="entry name" value="Cu_amine_oxidase"/>
</dbReference>
<feature type="modified residue" description="2',4',5'-topaquinone" evidence="7">
    <location>
        <position position="398"/>
    </location>
</feature>
<dbReference type="InterPro" id="IPR015800">
    <property type="entry name" value="Cu_amine_oxidase_N2"/>
</dbReference>
<dbReference type="GO" id="GO:0008131">
    <property type="term" value="F:primary methylamine oxidase activity"/>
    <property type="evidence" value="ECO:0007669"/>
    <property type="project" value="InterPro"/>
</dbReference>
<evidence type="ECO:0000313" key="14">
    <source>
        <dbReference type="Proteomes" id="UP001465755"/>
    </source>
</evidence>
<protein>
    <recommendedName>
        <fullName evidence="8">Amine oxidase</fullName>
        <ecNumber evidence="8">1.4.3.-</ecNumber>
    </recommendedName>
</protein>
<gene>
    <name evidence="13" type="ORF">WJX73_005030</name>
</gene>
<dbReference type="InterPro" id="IPR015802">
    <property type="entry name" value="Cu_amine_oxidase_N3"/>
</dbReference>
<feature type="domain" description="Copper amine oxidase catalytic" evidence="10">
    <location>
        <begin position="232"/>
        <end position="645"/>
    </location>
</feature>
<evidence type="ECO:0000256" key="9">
    <source>
        <dbReference type="SAM" id="MobiDB-lite"/>
    </source>
</evidence>
<dbReference type="Pfam" id="PF02727">
    <property type="entry name" value="Cu_amine_oxidN2"/>
    <property type="match status" value="1"/>
</dbReference>
<dbReference type="Proteomes" id="UP001465755">
    <property type="component" value="Unassembled WGS sequence"/>
</dbReference>
<dbReference type="SUPFAM" id="SSF54416">
    <property type="entry name" value="Amine oxidase N-terminal region"/>
    <property type="match status" value="2"/>
</dbReference>
<dbReference type="EC" id="1.4.3.-" evidence="8"/>
<dbReference type="GO" id="GO:0009308">
    <property type="term" value="P:amine metabolic process"/>
    <property type="evidence" value="ECO:0007669"/>
    <property type="project" value="UniProtKB-UniRule"/>
</dbReference>
<dbReference type="GO" id="GO:0048038">
    <property type="term" value="F:quinone binding"/>
    <property type="evidence" value="ECO:0007669"/>
    <property type="project" value="InterPro"/>
</dbReference>
<feature type="active site" description="Schiff-base intermediate with substrate; via topaquinone" evidence="6">
    <location>
        <position position="398"/>
    </location>
</feature>